<dbReference type="Proteomes" id="UP000765509">
    <property type="component" value="Unassembled WGS sequence"/>
</dbReference>
<evidence type="ECO:0000256" key="1">
    <source>
        <dbReference type="SAM" id="MobiDB-lite"/>
    </source>
</evidence>
<evidence type="ECO:0000313" key="2">
    <source>
        <dbReference type="EMBL" id="MBW0528850.1"/>
    </source>
</evidence>
<protein>
    <submittedName>
        <fullName evidence="2">Uncharacterized protein</fullName>
    </submittedName>
</protein>
<feature type="compositionally biased region" description="Polar residues" evidence="1">
    <location>
        <begin position="29"/>
        <end position="40"/>
    </location>
</feature>
<feature type="compositionally biased region" description="Basic residues" evidence="1">
    <location>
        <begin position="43"/>
        <end position="54"/>
    </location>
</feature>
<gene>
    <name evidence="2" type="ORF">O181_068565</name>
</gene>
<name>A0A9Q3I768_9BASI</name>
<accession>A0A9Q3I768</accession>
<keyword evidence="3" id="KW-1185">Reference proteome</keyword>
<feature type="region of interest" description="Disordered" evidence="1">
    <location>
        <begin position="1"/>
        <end position="79"/>
    </location>
</feature>
<organism evidence="2 3">
    <name type="scientific">Austropuccinia psidii MF-1</name>
    <dbReference type="NCBI Taxonomy" id="1389203"/>
    <lineage>
        <taxon>Eukaryota</taxon>
        <taxon>Fungi</taxon>
        <taxon>Dikarya</taxon>
        <taxon>Basidiomycota</taxon>
        <taxon>Pucciniomycotina</taxon>
        <taxon>Pucciniomycetes</taxon>
        <taxon>Pucciniales</taxon>
        <taxon>Sphaerophragmiaceae</taxon>
        <taxon>Austropuccinia</taxon>
    </lineage>
</organism>
<dbReference type="OrthoDB" id="5552562at2759"/>
<feature type="compositionally biased region" description="Basic and acidic residues" evidence="1">
    <location>
        <begin position="59"/>
        <end position="79"/>
    </location>
</feature>
<reference evidence="2" key="1">
    <citation type="submission" date="2021-03" db="EMBL/GenBank/DDBJ databases">
        <title>Draft genome sequence of rust myrtle Austropuccinia psidii MF-1, a brazilian biotype.</title>
        <authorList>
            <person name="Quecine M.C."/>
            <person name="Pachon D.M.R."/>
            <person name="Bonatelli M.L."/>
            <person name="Correr F.H."/>
            <person name="Franceschini L.M."/>
            <person name="Leite T.F."/>
            <person name="Margarido G.R.A."/>
            <person name="Almeida C.A."/>
            <person name="Ferrarezi J.A."/>
            <person name="Labate C.A."/>
        </authorList>
    </citation>
    <scope>NUCLEOTIDE SEQUENCE</scope>
    <source>
        <strain evidence="2">MF-1</strain>
    </source>
</reference>
<sequence length="97" mass="11104">MDIVLELDTRYHERKKEKGSYQVKKPPVTGSNSFRTPQDPSSKRHNHEKSKKGKNIQVPKDKPHSAPLSKDNKLIGSEKDRRIKEALCTYCGGKYPI</sequence>
<comment type="caution">
    <text evidence="2">The sequence shown here is derived from an EMBL/GenBank/DDBJ whole genome shotgun (WGS) entry which is preliminary data.</text>
</comment>
<dbReference type="AlphaFoldDB" id="A0A9Q3I768"/>
<proteinExistence type="predicted"/>
<feature type="compositionally biased region" description="Basic and acidic residues" evidence="1">
    <location>
        <begin position="7"/>
        <end position="19"/>
    </location>
</feature>
<dbReference type="EMBL" id="AVOT02034684">
    <property type="protein sequence ID" value="MBW0528850.1"/>
    <property type="molecule type" value="Genomic_DNA"/>
</dbReference>
<evidence type="ECO:0000313" key="3">
    <source>
        <dbReference type="Proteomes" id="UP000765509"/>
    </source>
</evidence>